<feature type="transmembrane region" description="Helical" evidence="11">
    <location>
        <begin position="98"/>
        <end position="120"/>
    </location>
</feature>
<organism evidence="13 14">
    <name type="scientific">Gekko japonicus</name>
    <name type="common">Schlegel's Japanese gecko</name>
    <dbReference type="NCBI Taxonomy" id="146911"/>
    <lineage>
        <taxon>Eukaryota</taxon>
        <taxon>Metazoa</taxon>
        <taxon>Chordata</taxon>
        <taxon>Craniata</taxon>
        <taxon>Vertebrata</taxon>
        <taxon>Euteleostomi</taxon>
        <taxon>Lepidosauria</taxon>
        <taxon>Squamata</taxon>
        <taxon>Bifurcata</taxon>
        <taxon>Gekkota</taxon>
        <taxon>Gekkonidae</taxon>
        <taxon>Gekkoninae</taxon>
        <taxon>Gekko</taxon>
    </lineage>
</organism>
<protein>
    <recommendedName>
        <fullName evidence="11">Olfactory receptor</fullName>
    </recommendedName>
</protein>
<evidence type="ECO:0000256" key="2">
    <source>
        <dbReference type="ARBA" id="ARBA00022475"/>
    </source>
</evidence>
<dbReference type="GeneID" id="107120775"/>
<dbReference type="InterPro" id="IPR050516">
    <property type="entry name" value="Olfactory_GPCR"/>
</dbReference>
<evidence type="ECO:0000256" key="8">
    <source>
        <dbReference type="ARBA" id="ARBA00023170"/>
    </source>
</evidence>
<comment type="similarity">
    <text evidence="10">Belongs to the G-protein coupled receptor 1 family.</text>
</comment>
<evidence type="ECO:0000256" key="9">
    <source>
        <dbReference type="ARBA" id="ARBA00023224"/>
    </source>
</evidence>
<dbReference type="CDD" id="cd15232">
    <property type="entry name" value="7tmA_OR13-like"/>
    <property type="match status" value="1"/>
</dbReference>
<evidence type="ECO:0000256" key="11">
    <source>
        <dbReference type="RuleBase" id="RU363047"/>
    </source>
</evidence>
<feature type="transmembrane region" description="Helical" evidence="11">
    <location>
        <begin position="237"/>
        <end position="260"/>
    </location>
</feature>
<evidence type="ECO:0000256" key="5">
    <source>
        <dbReference type="ARBA" id="ARBA00022989"/>
    </source>
</evidence>
<dbReference type="PANTHER" id="PTHR26452">
    <property type="entry name" value="OLFACTORY RECEPTOR"/>
    <property type="match status" value="1"/>
</dbReference>
<evidence type="ECO:0000259" key="12">
    <source>
        <dbReference type="PROSITE" id="PS50262"/>
    </source>
</evidence>
<dbReference type="Pfam" id="PF13853">
    <property type="entry name" value="7tm_4"/>
    <property type="match status" value="1"/>
</dbReference>
<keyword evidence="7 11" id="KW-0472">Membrane</keyword>
<dbReference type="PROSITE" id="PS50262">
    <property type="entry name" value="G_PROTEIN_RECEP_F1_2"/>
    <property type="match status" value="1"/>
</dbReference>
<evidence type="ECO:0000256" key="10">
    <source>
        <dbReference type="RuleBase" id="RU000688"/>
    </source>
</evidence>
<dbReference type="InterPro" id="IPR000725">
    <property type="entry name" value="Olfact_rcpt"/>
</dbReference>
<evidence type="ECO:0000313" key="14">
    <source>
        <dbReference type="RefSeq" id="XP_015279027.1"/>
    </source>
</evidence>
<proteinExistence type="inferred from homology"/>
<evidence type="ECO:0000256" key="3">
    <source>
        <dbReference type="ARBA" id="ARBA00022692"/>
    </source>
</evidence>
<dbReference type="Gene3D" id="1.20.1070.10">
    <property type="entry name" value="Rhodopsin 7-helix transmembrane proteins"/>
    <property type="match status" value="1"/>
</dbReference>
<dbReference type="PRINTS" id="PR00237">
    <property type="entry name" value="GPCRRHODOPSN"/>
</dbReference>
<gene>
    <name evidence="14" type="primary">LOC107120775</name>
</gene>
<comment type="subcellular location">
    <subcellularLocation>
        <location evidence="1 11">Cell membrane</location>
        <topology evidence="1 11">Multi-pass membrane protein</topology>
    </subcellularLocation>
</comment>
<keyword evidence="2 11" id="KW-1003">Cell membrane</keyword>
<keyword evidence="6 10" id="KW-0297">G-protein coupled receptor</keyword>
<feature type="transmembrane region" description="Helical" evidence="11">
    <location>
        <begin position="140"/>
        <end position="162"/>
    </location>
</feature>
<evidence type="ECO:0000256" key="6">
    <source>
        <dbReference type="ARBA" id="ARBA00023040"/>
    </source>
</evidence>
<keyword evidence="9 10" id="KW-0807">Transducer</keyword>
<reference evidence="14" key="1">
    <citation type="submission" date="2025-08" db="UniProtKB">
        <authorList>
            <consortium name="RefSeq"/>
        </authorList>
    </citation>
    <scope>IDENTIFICATION</scope>
</reference>
<keyword evidence="4 11" id="KW-0552">Olfaction</keyword>
<accession>A0ABM1KZ90</accession>
<feature type="domain" description="G-protein coupled receptors family 1 profile" evidence="12">
    <location>
        <begin position="41"/>
        <end position="290"/>
    </location>
</feature>
<evidence type="ECO:0000256" key="7">
    <source>
        <dbReference type="ARBA" id="ARBA00023136"/>
    </source>
</evidence>
<keyword evidence="5 11" id="KW-1133">Transmembrane helix</keyword>
<dbReference type="Proteomes" id="UP000694871">
    <property type="component" value="Unplaced"/>
</dbReference>
<dbReference type="InterPro" id="IPR000276">
    <property type="entry name" value="GPCR_Rhodpsn"/>
</dbReference>
<evidence type="ECO:0000313" key="13">
    <source>
        <dbReference type="Proteomes" id="UP000694871"/>
    </source>
</evidence>
<dbReference type="RefSeq" id="XP_015279027.1">
    <property type="nucleotide sequence ID" value="XM_015423541.1"/>
</dbReference>
<feature type="transmembrane region" description="Helical" evidence="11">
    <location>
        <begin position="59"/>
        <end position="78"/>
    </location>
</feature>
<name>A0ABM1KZ90_GEKJA</name>
<keyword evidence="3 10" id="KW-0812">Transmembrane</keyword>
<sequence>MEMKNRSAIQDFILVGLSSSPEHQMTIFWVFSFLYTAALAGNFLFILTICTCSKLHTPMYFLLINLSVANVLCISVTIPKTLQITLAHRKTISFSGCIAQVYLFLWALGTENMLLSFMAFDRYSAICHPLQYPVIMRKELCLVVVTGVWVTGMVDSAVHVGLVLRLSFCDSNIINHFFCNLPPLLALSCSDISINETMAYAAAVVLTMGSCVLTLISYMFILAAIFRIRSTEGKKKAFSTCSSHLLVVSFYFSTIIYTYIRPASSYTLEDDKLVAILYSVVTPVLNPLIYSLRNKDVKQGLRKVTDGFLLRPTLP</sequence>
<dbReference type="PRINTS" id="PR00245">
    <property type="entry name" value="OLFACTORYR"/>
</dbReference>
<evidence type="ECO:0000256" key="1">
    <source>
        <dbReference type="ARBA" id="ARBA00004651"/>
    </source>
</evidence>
<dbReference type="InterPro" id="IPR017452">
    <property type="entry name" value="GPCR_Rhodpsn_7TM"/>
</dbReference>
<feature type="transmembrane region" description="Helical" evidence="11">
    <location>
        <begin position="200"/>
        <end position="225"/>
    </location>
</feature>
<feature type="transmembrane region" description="Helical" evidence="11">
    <location>
        <begin position="272"/>
        <end position="292"/>
    </location>
</feature>
<keyword evidence="13" id="KW-1185">Reference proteome</keyword>
<dbReference type="SUPFAM" id="SSF81321">
    <property type="entry name" value="Family A G protein-coupled receptor-like"/>
    <property type="match status" value="1"/>
</dbReference>
<feature type="transmembrane region" description="Helical" evidence="11">
    <location>
        <begin position="27"/>
        <end position="47"/>
    </location>
</feature>
<keyword evidence="11" id="KW-0716">Sensory transduction</keyword>
<dbReference type="PROSITE" id="PS00237">
    <property type="entry name" value="G_PROTEIN_RECEP_F1_1"/>
    <property type="match status" value="1"/>
</dbReference>
<keyword evidence="8 10" id="KW-0675">Receptor</keyword>
<evidence type="ECO:0000256" key="4">
    <source>
        <dbReference type="ARBA" id="ARBA00022725"/>
    </source>
</evidence>